<evidence type="ECO:0000256" key="2">
    <source>
        <dbReference type="ARBA" id="ARBA00007363"/>
    </source>
</evidence>
<dbReference type="GO" id="GO:0071456">
    <property type="term" value="P:cellular response to hypoxia"/>
    <property type="evidence" value="ECO:0007669"/>
    <property type="project" value="TreeGrafter"/>
</dbReference>
<evidence type="ECO:0000256" key="6">
    <source>
        <dbReference type="ARBA" id="ARBA00039929"/>
    </source>
</evidence>
<reference evidence="10" key="1">
    <citation type="submission" date="2025-08" db="UniProtKB">
        <authorList>
            <consortium name="Ensembl"/>
        </authorList>
    </citation>
    <scope>IDENTIFICATION</scope>
</reference>
<keyword evidence="11" id="KW-1185">Reference proteome</keyword>
<sequence>VFDAAKNKNYLMTALTVAGCIYMVIEGKKAVKRHSLTRLNLERKTCQREEGSYENPELMFQQQSTT</sequence>
<keyword evidence="5" id="KW-0472">Membrane</keyword>
<dbReference type="AlphaFoldDB" id="A0A8C6G657"/>
<dbReference type="GO" id="GO:0005739">
    <property type="term" value="C:mitochondrion"/>
    <property type="evidence" value="ECO:0007669"/>
    <property type="project" value="TreeGrafter"/>
</dbReference>
<evidence type="ECO:0000313" key="10">
    <source>
        <dbReference type="Ensembl" id="ENSMSIP00000001127.1"/>
    </source>
</evidence>
<comment type="similarity">
    <text evidence="2">Belongs to the UPF0389 family.</text>
</comment>
<comment type="subcellular location">
    <subcellularLocation>
        <location evidence="1">Membrane</location>
        <topology evidence="1">Single-pass membrane protein</topology>
    </subcellularLocation>
</comment>
<dbReference type="Pfam" id="PF06388">
    <property type="entry name" value="DUF1075"/>
    <property type="match status" value="1"/>
</dbReference>
<name>A0A8C6G657_MUSSI</name>
<evidence type="ECO:0000256" key="8">
    <source>
        <dbReference type="ARBA" id="ARBA00046764"/>
    </source>
</evidence>
<dbReference type="GO" id="GO:0090200">
    <property type="term" value="P:positive regulation of release of cytochrome c from mitochondria"/>
    <property type="evidence" value="ECO:0007669"/>
    <property type="project" value="TreeGrafter"/>
</dbReference>
<evidence type="ECO:0000256" key="9">
    <source>
        <dbReference type="SAM" id="MobiDB-lite"/>
    </source>
</evidence>
<comment type="function">
    <text evidence="7">Proposed to be involved in regulation of apoptosis; the exact mechanism may differ between cell types/tissues. May be involved in hypoxia-induced cell death of transformed cells implicating cytochrome C release and caspase activation (such as CASP9) and inducing mitochondrial permeability transition. May be involved in hypoxia-induced cell death of neuronal cells probably by promoting release of AIFM1 from mitochondria to cytoplasm and its translocation to the nucleus; however, the involvement of caspases has been reported conflictingly.</text>
</comment>
<dbReference type="Ensembl" id="ENSMSIT00000001459.1">
    <property type="protein sequence ID" value="ENSMSIP00000001127.1"/>
    <property type="gene ID" value="ENSMSIG00000001135.1"/>
</dbReference>
<dbReference type="PANTHER" id="PTHR13674">
    <property type="entry name" value="GROWTH AND TRANSFORMATION-DEPENDENT PROTEIN"/>
    <property type="match status" value="1"/>
</dbReference>
<dbReference type="Proteomes" id="UP000694415">
    <property type="component" value="Unplaced"/>
</dbReference>
<protein>
    <recommendedName>
        <fullName evidence="6">Protein FAM162A</fullName>
    </recommendedName>
</protein>
<organism evidence="10 11">
    <name type="scientific">Mus spicilegus</name>
    <name type="common">Mound-building mouse</name>
    <dbReference type="NCBI Taxonomy" id="10103"/>
    <lineage>
        <taxon>Eukaryota</taxon>
        <taxon>Metazoa</taxon>
        <taxon>Chordata</taxon>
        <taxon>Craniata</taxon>
        <taxon>Vertebrata</taxon>
        <taxon>Euteleostomi</taxon>
        <taxon>Mammalia</taxon>
        <taxon>Eutheria</taxon>
        <taxon>Euarchontoglires</taxon>
        <taxon>Glires</taxon>
        <taxon>Rodentia</taxon>
        <taxon>Myomorpha</taxon>
        <taxon>Muroidea</taxon>
        <taxon>Muridae</taxon>
        <taxon>Murinae</taxon>
        <taxon>Mus</taxon>
        <taxon>Mus</taxon>
    </lineage>
</organism>
<evidence type="ECO:0000256" key="4">
    <source>
        <dbReference type="ARBA" id="ARBA00022989"/>
    </source>
</evidence>
<reference evidence="10" key="2">
    <citation type="submission" date="2025-09" db="UniProtKB">
        <authorList>
            <consortium name="Ensembl"/>
        </authorList>
    </citation>
    <scope>IDENTIFICATION</scope>
</reference>
<dbReference type="PANTHER" id="PTHR13674:SF2">
    <property type="entry name" value="PROTEIN FAM162A"/>
    <property type="match status" value="1"/>
</dbReference>
<feature type="region of interest" description="Disordered" evidence="9">
    <location>
        <begin position="47"/>
        <end position="66"/>
    </location>
</feature>
<comment type="subunit">
    <text evidence="8">Interacts with HSP90AB1; HSP90AB1 is essential for FAM162A mitochondrial localization and pro-apoptotic activity. Interacts with VDAC2; the interaction is probably involved in inducing mitochondrial permeability transition.</text>
</comment>
<proteinExistence type="inferred from homology"/>
<evidence type="ECO:0000313" key="11">
    <source>
        <dbReference type="Proteomes" id="UP000694415"/>
    </source>
</evidence>
<evidence type="ECO:0000256" key="5">
    <source>
        <dbReference type="ARBA" id="ARBA00023136"/>
    </source>
</evidence>
<dbReference type="GO" id="GO:0016020">
    <property type="term" value="C:membrane"/>
    <property type="evidence" value="ECO:0007669"/>
    <property type="project" value="UniProtKB-SubCell"/>
</dbReference>
<keyword evidence="3" id="KW-0812">Transmembrane</keyword>
<dbReference type="InterPro" id="IPR009432">
    <property type="entry name" value="DUF1075"/>
</dbReference>
<evidence type="ECO:0000256" key="1">
    <source>
        <dbReference type="ARBA" id="ARBA00004167"/>
    </source>
</evidence>
<keyword evidence="4" id="KW-1133">Transmembrane helix</keyword>
<dbReference type="GO" id="GO:0051402">
    <property type="term" value="P:neuron apoptotic process"/>
    <property type="evidence" value="ECO:0007669"/>
    <property type="project" value="TreeGrafter"/>
</dbReference>
<evidence type="ECO:0000256" key="7">
    <source>
        <dbReference type="ARBA" id="ARBA00045918"/>
    </source>
</evidence>
<accession>A0A8C6G657</accession>
<evidence type="ECO:0000256" key="3">
    <source>
        <dbReference type="ARBA" id="ARBA00022692"/>
    </source>
</evidence>